<accession>A0AB34HKI9</accession>
<dbReference type="Pfam" id="PF24668">
    <property type="entry name" value="KH_Vigilin"/>
    <property type="match status" value="1"/>
</dbReference>
<dbReference type="PROSITE" id="PS50084">
    <property type="entry name" value="KH_TYPE_1"/>
    <property type="match status" value="5"/>
</dbReference>
<sequence length="744" mass="83341">MDELANEEDLDTPTSKDKFTELLEKTSWLENAQEPAASSSNNSQLIMTSVITQGFYVPLEEKQYVNLFEEGTQAKFYLDIMQRTGANLEIAFVKNQGLYIIVSGKPESVMKAQKEIFACFKKQVLTTASIPKEHLCFAVGKTGEKLQDLERKAATNIQTLCPVNHSTWINTVGTKEIMKKAPHEVLLMSTEQDKCAEERLDVGKAFYPFIAGPCNKTFDRILQETEDRIHISPSSANQTQISFPGKKQQLDQDQACVKKIFDNTTEKTTSIDVEKKLHKNIIGKGSANIKEICAASNTNINLSSANSDSENIVISGKPANCEVARDLILSIQKDIANISELEISIPSNLHKSFIDSKDGLIGAVMEECGSIHIHFPKYNSGLQRVIIRGPDQNVEMAKKKLLQLVEEQTKSYSVVLHVKPEYHKFLMSKNGGNVPKVCEETRACIVFPIPEDKDQDLLTIIGTEKAVKDAQKKLEGLITNLDNVVEDNILINPMYHQHFFMQRGQVLQEMIEEYGGVIINFSCSGKQSNKVTIKGAKPCVEAVNKHTQEIIGDLDNEVATVCVIPQKFHHFFMGPMCSRIRQIARDYSVQIKFPDREEISLTNKQPAVLENKEEREKSTTGAASISPTKCDTIFISGQKEKCEAAMEALKALIPVTAEVDVPFDLHHYIIGQKRSGIHKIMDEFEVNIQVSALEFESDIISITSLAANVEQAKVRLQEQVKALQTEIEDRSLRNFRLKFTVDPK</sequence>
<feature type="domain" description="K Homology" evidence="8">
    <location>
        <begin position="483"/>
        <end position="552"/>
    </location>
</feature>
<feature type="coiled-coil region" evidence="7">
    <location>
        <begin position="706"/>
        <end position="733"/>
    </location>
</feature>
<keyword evidence="7" id="KW-0175">Coiled coil</keyword>
<evidence type="ECO:0000256" key="5">
    <source>
        <dbReference type="ARBA" id="ARBA00039270"/>
    </source>
</evidence>
<evidence type="ECO:0000313" key="10">
    <source>
        <dbReference type="Proteomes" id="UP001159641"/>
    </source>
</evidence>
<evidence type="ECO:0000256" key="1">
    <source>
        <dbReference type="ARBA" id="ARBA00004496"/>
    </source>
</evidence>
<dbReference type="CDD" id="cd22416">
    <property type="entry name" value="KH-I_Vigilin_rpt13"/>
    <property type="match status" value="1"/>
</dbReference>
<proteinExistence type="predicted"/>
<feature type="domain" description="K Homology" evidence="8">
    <location>
        <begin position="655"/>
        <end position="721"/>
    </location>
</feature>
<evidence type="ECO:0000313" key="9">
    <source>
        <dbReference type="EMBL" id="KAJ8793382.1"/>
    </source>
</evidence>
<gene>
    <name evidence="9" type="ORF">J1605_003718</name>
</gene>
<keyword evidence="10" id="KW-1185">Reference proteome</keyword>
<evidence type="ECO:0000259" key="8">
    <source>
        <dbReference type="SMART" id="SM00322"/>
    </source>
</evidence>
<dbReference type="PANTHER" id="PTHR10627:SF34">
    <property type="entry name" value="VIGILIN"/>
    <property type="match status" value="1"/>
</dbReference>
<evidence type="ECO:0000256" key="2">
    <source>
        <dbReference type="ARBA" id="ARBA00022490"/>
    </source>
</evidence>
<keyword evidence="3" id="KW-0677">Repeat</keyword>
<evidence type="ECO:0000256" key="6">
    <source>
        <dbReference type="PROSITE-ProRule" id="PRU00117"/>
    </source>
</evidence>
<name>A0AB34HKI9_ESCRO</name>
<feature type="domain" description="K Homology" evidence="8">
    <location>
        <begin position="337"/>
        <end position="406"/>
    </location>
</feature>
<evidence type="ECO:0000256" key="3">
    <source>
        <dbReference type="ARBA" id="ARBA00022737"/>
    </source>
</evidence>
<evidence type="ECO:0000256" key="7">
    <source>
        <dbReference type="SAM" id="Coils"/>
    </source>
</evidence>
<dbReference type="InterPro" id="IPR004087">
    <property type="entry name" value="KH_dom"/>
</dbReference>
<feature type="domain" description="K Homology" evidence="8">
    <location>
        <begin position="410"/>
        <end position="479"/>
    </location>
</feature>
<dbReference type="Gene3D" id="3.30.310.210">
    <property type="match status" value="1"/>
</dbReference>
<dbReference type="InterPro" id="IPR004088">
    <property type="entry name" value="KH_dom_type_1"/>
</dbReference>
<dbReference type="SUPFAM" id="SSF54791">
    <property type="entry name" value="Eukaryotic type KH-domain (KH-domain type I)"/>
    <property type="match status" value="8"/>
</dbReference>
<evidence type="ECO:0000256" key="4">
    <source>
        <dbReference type="ARBA" id="ARBA00022884"/>
    </source>
</evidence>
<feature type="domain" description="K Homology" evidence="8">
    <location>
        <begin position="194"/>
        <end position="262"/>
    </location>
</feature>
<dbReference type="Gene3D" id="3.30.1370.10">
    <property type="entry name" value="K Homology domain, type 1"/>
    <property type="match status" value="6"/>
</dbReference>
<comment type="caution">
    <text evidence="9">The sequence shown here is derived from an EMBL/GenBank/DDBJ whole genome shotgun (WGS) entry which is preliminary data.</text>
</comment>
<dbReference type="InterPro" id="IPR057778">
    <property type="entry name" value="KH_Vigilin_N"/>
</dbReference>
<dbReference type="CDD" id="cd22407">
    <property type="entry name" value="KH-I_Vigilin_rpt3"/>
    <property type="match status" value="1"/>
</dbReference>
<keyword evidence="2" id="KW-0963">Cytoplasm</keyword>
<keyword evidence="4 6" id="KW-0694">RNA-binding</keyword>
<comment type="subcellular location">
    <subcellularLocation>
        <location evidence="1">Cytoplasm</location>
    </subcellularLocation>
</comment>
<dbReference type="Pfam" id="PF00013">
    <property type="entry name" value="KH_1"/>
    <property type="match status" value="3"/>
</dbReference>
<dbReference type="AlphaFoldDB" id="A0AB34HKI9"/>
<dbReference type="CDD" id="cd22411">
    <property type="entry name" value="KH-I_Vigilin_rpt8"/>
    <property type="match status" value="1"/>
</dbReference>
<dbReference type="PANTHER" id="PTHR10627">
    <property type="entry name" value="SCP160"/>
    <property type="match status" value="1"/>
</dbReference>
<protein>
    <recommendedName>
        <fullName evidence="5">Vigilin</fullName>
    </recommendedName>
</protein>
<reference evidence="9 10" key="1">
    <citation type="submission" date="2022-11" db="EMBL/GenBank/DDBJ databases">
        <title>Whole genome sequence of Eschrichtius robustus ER-17-0199.</title>
        <authorList>
            <person name="Bruniche-Olsen A."/>
            <person name="Black A.N."/>
            <person name="Fields C.J."/>
            <person name="Walden K."/>
            <person name="Dewoody J.A."/>
        </authorList>
    </citation>
    <scope>NUCLEOTIDE SEQUENCE [LARGE SCALE GENOMIC DNA]</scope>
    <source>
        <strain evidence="9">ER-17-0199</strain>
        <tissue evidence="9">Blubber</tissue>
    </source>
</reference>
<dbReference type="EMBL" id="JAIQCJ010001005">
    <property type="protein sequence ID" value="KAJ8793382.1"/>
    <property type="molecule type" value="Genomic_DNA"/>
</dbReference>
<organism evidence="9 10">
    <name type="scientific">Eschrichtius robustus</name>
    <name type="common">California gray whale</name>
    <name type="synonym">Eschrichtius gibbosus</name>
    <dbReference type="NCBI Taxonomy" id="9764"/>
    <lineage>
        <taxon>Eukaryota</taxon>
        <taxon>Metazoa</taxon>
        <taxon>Chordata</taxon>
        <taxon>Craniata</taxon>
        <taxon>Vertebrata</taxon>
        <taxon>Euteleostomi</taxon>
        <taxon>Mammalia</taxon>
        <taxon>Eutheria</taxon>
        <taxon>Laurasiatheria</taxon>
        <taxon>Artiodactyla</taxon>
        <taxon>Whippomorpha</taxon>
        <taxon>Cetacea</taxon>
        <taxon>Mysticeti</taxon>
        <taxon>Eschrichtiidae</taxon>
        <taxon>Eschrichtius</taxon>
    </lineage>
</organism>
<dbReference type="InterPro" id="IPR036612">
    <property type="entry name" value="KH_dom_type_1_sf"/>
</dbReference>
<dbReference type="GO" id="GO:0003729">
    <property type="term" value="F:mRNA binding"/>
    <property type="evidence" value="ECO:0007669"/>
    <property type="project" value="TreeGrafter"/>
</dbReference>
<dbReference type="Proteomes" id="UP001159641">
    <property type="component" value="Unassembled WGS sequence"/>
</dbReference>
<feature type="domain" description="K Homology" evidence="8">
    <location>
        <begin position="265"/>
        <end position="333"/>
    </location>
</feature>
<dbReference type="SMART" id="SM00322">
    <property type="entry name" value="KH"/>
    <property type="match status" value="7"/>
</dbReference>
<dbReference type="GO" id="GO:0005737">
    <property type="term" value="C:cytoplasm"/>
    <property type="evidence" value="ECO:0007669"/>
    <property type="project" value="UniProtKB-SubCell"/>
</dbReference>
<feature type="domain" description="K Homology" evidence="8">
    <location>
        <begin position="556"/>
        <end position="654"/>
    </location>
</feature>